<name>A0A538T9V3_UNCEI</name>
<evidence type="ECO:0000313" key="2">
    <source>
        <dbReference type="Proteomes" id="UP000316852"/>
    </source>
</evidence>
<organism evidence="1 2">
    <name type="scientific">Eiseniibacteriota bacterium</name>
    <dbReference type="NCBI Taxonomy" id="2212470"/>
    <lineage>
        <taxon>Bacteria</taxon>
        <taxon>Candidatus Eiseniibacteriota</taxon>
    </lineage>
</organism>
<proteinExistence type="predicted"/>
<dbReference type="EMBL" id="VBOW01000014">
    <property type="protein sequence ID" value="TMQ60408.1"/>
    <property type="molecule type" value="Genomic_DNA"/>
</dbReference>
<protein>
    <submittedName>
        <fullName evidence="1">Uncharacterized protein</fullName>
    </submittedName>
</protein>
<dbReference type="Proteomes" id="UP000316852">
    <property type="component" value="Unassembled WGS sequence"/>
</dbReference>
<reference evidence="1 2" key="1">
    <citation type="journal article" date="2019" name="Nat. Microbiol.">
        <title>Mediterranean grassland soil C-N compound turnover is dependent on rainfall and depth, and is mediated by genomically divergent microorganisms.</title>
        <authorList>
            <person name="Diamond S."/>
            <person name="Andeer P.F."/>
            <person name="Li Z."/>
            <person name="Crits-Christoph A."/>
            <person name="Burstein D."/>
            <person name="Anantharaman K."/>
            <person name="Lane K.R."/>
            <person name="Thomas B.C."/>
            <person name="Pan C."/>
            <person name="Northen T.R."/>
            <person name="Banfield J.F."/>
        </authorList>
    </citation>
    <scope>NUCLEOTIDE SEQUENCE [LARGE SCALE GENOMIC DNA]</scope>
    <source>
        <strain evidence="1">WS_6</strain>
    </source>
</reference>
<sequence length="232" mass="25820">MGAISVRRAERGRGRARVRWAENAESLAVVGYVGPSRALDASLQGDSLYIIVRRYGTGVAGSLRGEEGIEARLLRFIATPWDMSPDWVREALEHAELQESGKGWTLRGSLGLDRSGGRGRLGEECRFTLEIGPGADPSRLTLRRARDRDDLISVRYGPARRFQAGRIPRWIEWSFSGSVVRLEVEDHAPADASRIRYAPRTEAGWMILALDRPGGRSLVRWLLGLSEETVEP</sequence>
<dbReference type="AlphaFoldDB" id="A0A538T9V3"/>
<gene>
    <name evidence="1" type="ORF">E6K76_01870</name>
</gene>
<evidence type="ECO:0000313" key="1">
    <source>
        <dbReference type="EMBL" id="TMQ60408.1"/>
    </source>
</evidence>
<accession>A0A538T9V3</accession>
<comment type="caution">
    <text evidence="1">The sequence shown here is derived from an EMBL/GenBank/DDBJ whole genome shotgun (WGS) entry which is preliminary data.</text>
</comment>